<sequence length="64" mass="7320">MEDQFVVLQSIHIMKLPFQFKKMANTPCTLLVMTEDKINIPNSDILVVVKKVSIRCKRNSAAGW</sequence>
<protein>
    <submittedName>
        <fullName evidence="1">Uncharacterized protein</fullName>
    </submittedName>
</protein>
<keyword evidence="2" id="KW-1185">Reference proteome</keyword>
<evidence type="ECO:0000313" key="2">
    <source>
        <dbReference type="Proteomes" id="UP001152799"/>
    </source>
</evidence>
<reference evidence="1" key="1">
    <citation type="submission" date="2022-01" db="EMBL/GenBank/DDBJ databases">
        <authorList>
            <person name="King R."/>
        </authorList>
    </citation>
    <scope>NUCLEOTIDE SEQUENCE</scope>
</reference>
<organism evidence="1 2">
    <name type="scientific">Ceutorhynchus assimilis</name>
    <name type="common">cabbage seed weevil</name>
    <dbReference type="NCBI Taxonomy" id="467358"/>
    <lineage>
        <taxon>Eukaryota</taxon>
        <taxon>Metazoa</taxon>
        <taxon>Ecdysozoa</taxon>
        <taxon>Arthropoda</taxon>
        <taxon>Hexapoda</taxon>
        <taxon>Insecta</taxon>
        <taxon>Pterygota</taxon>
        <taxon>Neoptera</taxon>
        <taxon>Endopterygota</taxon>
        <taxon>Coleoptera</taxon>
        <taxon>Polyphaga</taxon>
        <taxon>Cucujiformia</taxon>
        <taxon>Curculionidae</taxon>
        <taxon>Ceutorhynchinae</taxon>
        <taxon>Ceutorhynchus</taxon>
    </lineage>
</organism>
<dbReference type="AlphaFoldDB" id="A0A9N9MBT9"/>
<evidence type="ECO:0000313" key="1">
    <source>
        <dbReference type="EMBL" id="CAG9760388.1"/>
    </source>
</evidence>
<accession>A0A9N9MBT9</accession>
<name>A0A9N9MBT9_9CUCU</name>
<gene>
    <name evidence="1" type="ORF">CEUTPL_LOCUS1120</name>
</gene>
<dbReference type="EMBL" id="OU892277">
    <property type="protein sequence ID" value="CAG9760388.1"/>
    <property type="molecule type" value="Genomic_DNA"/>
</dbReference>
<proteinExistence type="predicted"/>
<dbReference type="Proteomes" id="UP001152799">
    <property type="component" value="Chromosome 1"/>
</dbReference>